<dbReference type="EMBL" id="FNNU01000006">
    <property type="protein sequence ID" value="SDX81867.1"/>
    <property type="molecule type" value="Genomic_DNA"/>
</dbReference>
<evidence type="ECO:0000256" key="2">
    <source>
        <dbReference type="ARBA" id="ARBA00022723"/>
    </source>
</evidence>
<dbReference type="Pfam" id="PF13419">
    <property type="entry name" value="HAD_2"/>
    <property type="match status" value="1"/>
</dbReference>
<name>A0A1H3ETG6_9PSED</name>
<dbReference type="SFLD" id="SFLDG01129">
    <property type="entry name" value="C1.5:_HAD__Beta-PGM__Phosphata"/>
    <property type="match status" value="1"/>
</dbReference>
<evidence type="ECO:0000256" key="1">
    <source>
        <dbReference type="ARBA" id="ARBA00001946"/>
    </source>
</evidence>
<evidence type="ECO:0000313" key="4">
    <source>
        <dbReference type="Proteomes" id="UP000243778"/>
    </source>
</evidence>
<dbReference type="InterPro" id="IPR036412">
    <property type="entry name" value="HAD-like_sf"/>
</dbReference>
<comment type="cofactor">
    <cofactor evidence="1">
        <name>Mg(2+)</name>
        <dbReference type="ChEBI" id="CHEBI:18420"/>
    </cofactor>
</comment>
<organism evidence="3 4">
    <name type="scientific">Pseudomonas kuykendallii</name>
    <dbReference type="NCBI Taxonomy" id="1007099"/>
    <lineage>
        <taxon>Bacteria</taxon>
        <taxon>Pseudomonadati</taxon>
        <taxon>Pseudomonadota</taxon>
        <taxon>Gammaproteobacteria</taxon>
        <taxon>Pseudomonadales</taxon>
        <taxon>Pseudomonadaceae</taxon>
        <taxon>Pseudomonas</taxon>
    </lineage>
</organism>
<accession>A0A1H3ETG6</accession>
<dbReference type="InterPro" id="IPR006439">
    <property type="entry name" value="HAD-SF_hydro_IA"/>
</dbReference>
<keyword evidence="2" id="KW-0479">Metal-binding</keyword>
<dbReference type="RefSeq" id="WP_255964519.1">
    <property type="nucleotide sequence ID" value="NZ_JAMOIJ010000005.1"/>
</dbReference>
<gene>
    <name evidence="3" type="ORF">SAMN05216287_3863</name>
</gene>
<dbReference type="NCBIfam" id="TIGR01549">
    <property type="entry name" value="HAD-SF-IA-v1"/>
    <property type="match status" value="1"/>
</dbReference>
<sequence>MKSGSAPWSAWVPDYELLIFDWDGTLCDSIGRIVDSMRAAASLDGLGERSDEAIKGIIGLGLPEAIATLYPELVEVGRVEVFRQRYAERYMALDMRPSPLFPGVVECLESFRRRGLRMAVATGKSRRGLDRVLAGHGWLDYFEITRCADETASKPDPLMLNEILVHCGVPPEKALMVGDSSFDLDMARRAGIDSVAVGYGAQSLSELLAFAPKLAINEFSELRRWFDGAANGSLIKEYENVG</sequence>
<dbReference type="SFLD" id="SFLDS00003">
    <property type="entry name" value="Haloacid_Dehalogenase"/>
    <property type="match status" value="1"/>
</dbReference>
<dbReference type="GO" id="GO:0005829">
    <property type="term" value="C:cytosol"/>
    <property type="evidence" value="ECO:0007669"/>
    <property type="project" value="TreeGrafter"/>
</dbReference>
<proteinExistence type="predicted"/>
<dbReference type="STRING" id="1007099.SAMN05216287_3863"/>
<reference evidence="4" key="1">
    <citation type="submission" date="2016-10" db="EMBL/GenBank/DDBJ databases">
        <authorList>
            <person name="Varghese N."/>
            <person name="Submissions S."/>
        </authorList>
    </citation>
    <scope>NUCLEOTIDE SEQUENCE [LARGE SCALE GENOMIC DNA]</scope>
    <source>
        <strain evidence="4">NRRL B-59562</strain>
    </source>
</reference>
<dbReference type="SFLD" id="SFLDG01135">
    <property type="entry name" value="C1.5.6:_HAD__Beta-PGM__Phospha"/>
    <property type="match status" value="1"/>
</dbReference>
<dbReference type="InterPro" id="IPR050155">
    <property type="entry name" value="HAD-like_hydrolase_sf"/>
</dbReference>
<keyword evidence="4" id="KW-1185">Reference proteome</keyword>
<dbReference type="PANTHER" id="PTHR43434">
    <property type="entry name" value="PHOSPHOGLYCOLATE PHOSPHATASE"/>
    <property type="match status" value="1"/>
</dbReference>
<dbReference type="GO" id="GO:0006281">
    <property type="term" value="P:DNA repair"/>
    <property type="evidence" value="ECO:0007669"/>
    <property type="project" value="TreeGrafter"/>
</dbReference>
<dbReference type="GO" id="GO:0008967">
    <property type="term" value="F:phosphoglycolate phosphatase activity"/>
    <property type="evidence" value="ECO:0007669"/>
    <property type="project" value="TreeGrafter"/>
</dbReference>
<dbReference type="Gene3D" id="3.40.50.1000">
    <property type="entry name" value="HAD superfamily/HAD-like"/>
    <property type="match status" value="1"/>
</dbReference>
<dbReference type="Proteomes" id="UP000243778">
    <property type="component" value="Unassembled WGS sequence"/>
</dbReference>
<dbReference type="Gene3D" id="1.10.150.240">
    <property type="entry name" value="Putative phosphatase, domain 2"/>
    <property type="match status" value="1"/>
</dbReference>
<dbReference type="InterPro" id="IPR041492">
    <property type="entry name" value="HAD_2"/>
</dbReference>
<dbReference type="SUPFAM" id="SSF56784">
    <property type="entry name" value="HAD-like"/>
    <property type="match status" value="1"/>
</dbReference>
<evidence type="ECO:0000313" key="3">
    <source>
        <dbReference type="EMBL" id="SDX81867.1"/>
    </source>
</evidence>
<dbReference type="AlphaFoldDB" id="A0A1H3ETG6"/>
<dbReference type="InterPro" id="IPR023198">
    <property type="entry name" value="PGP-like_dom2"/>
</dbReference>
<dbReference type="InterPro" id="IPR023214">
    <property type="entry name" value="HAD_sf"/>
</dbReference>
<protein>
    <submittedName>
        <fullName evidence="3">Phosphoglycolate phosphatase</fullName>
    </submittedName>
</protein>
<dbReference type="PANTHER" id="PTHR43434:SF24">
    <property type="entry name" value="HYDROLASE-RELATED"/>
    <property type="match status" value="1"/>
</dbReference>
<dbReference type="GO" id="GO:0046872">
    <property type="term" value="F:metal ion binding"/>
    <property type="evidence" value="ECO:0007669"/>
    <property type="project" value="UniProtKB-KW"/>
</dbReference>